<dbReference type="RefSeq" id="WP_138635619.1">
    <property type="nucleotide sequence ID" value="NZ_VCKZ01000035.1"/>
</dbReference>
<comment type="caution">
    <text evidence="2">The sequence shown here is derived from an EMBL/GenBank/DDBJ whole genome shotgun (WGS) entry which is preliminary data.</text>
</comment>
<reference evidence="2 3" key="1">
    <citation type="submission" date="2019-05" db="EMBL/GenBank/DDBJ databases">
        <title>Draft genome sequence of Actinomadura geliboluensis A8036.</title>
        <authorList>
            <person name="Saricaoglu S."/>
            <person name="Isik K."/>
        </authorList>
    </citation>
    <scope>NUCLEOTIDE SEQUENCE [LARGE SCALE GENOMIC DNA]</scope>
    <source>
        <strain evidence="2 3">A8036</strain>
    </source>
</reference>
<proteinExistence type="predicted"/>
<sequence>MSTVQDESPGPHVPPGTGSATGQDREVEVPQDEAELAIDLDLTQELIADAEAELVPEASGQPAHMSKAERLKADHLMVTMVIEEGVGGPREAYLLQQLVQYARPVLKALLRDGRIFAKCSRLHRPVGDEISFLDWSDMDRDEIAQDMISDALPVFRKSVFEQRRWAPEKGASLATYFVNACALQFPAIYRKWNENRRRMVSLEDEHIEALSDGRSVDPALQAVTQDRLARALGPVDPQIKNAVAYYAAGFTMKEAAERAGITEKRLEGALARLRKKQAGGRDPRPGGGEGQC</sequence>
<evidence type="ECO:0000313" key="3">
    <source>
        <dbReference type="Proteomes" id="UP000305238"/>
    </source>
</evidence>
<evidence type="ECO:0000256" key="1">
    <source>
        <dbReference type="SAM" id="MobiDB-lite"/>
    </source>
</evidence>
<accession>A0A5S4H7M4</accession>
<keyword evidence="3" id="KW-1185">Reference proteome</keyword>
<dbReference type="Proteomes" id="UP000305238">
    <property type="component" value="Unassembled WGS sequence"/>
</dbReference>
<dbReference type="EMBL" id="VCKZ01000035">
    <property type="protein sequence ID" value="TMR40986.1"/>
    <property type="molecule type" value="Genomic_DNA"/>
</dbReference>
<organism evidence="2 3">
    <name type="scientific">Actinomadura geliboluensis</name>
    <dbReference type="NCBI Taxonomy" id="882440"/>
    <lineage>
        <taxon>Bacteria</taxon>
        <taxon>Bacillati</taxon>
        <taxon>Actinomycetota</taxon>
        <taxon>Actinomycetes</taxon>
        <taxon>Streptosporangiales</taxon>
        <taxon>Thermomonosporaceae</taxon>
        <taxon>Actinomadura</taxon>
    </lineage>
</organism>
<protein>
    <submittedName>
        <fullName evidence="2">Sigma-70 family RNA polymerase sigma factor</fullName>
    </submittedName>
</protein>
<feature type="region of interest" description="Disordered" evidence="1">
    <location>
        <begin position="273"/>
        <end position="292"/>
    </location>
</feature>
<dbReference type="OrthoDB" id="3215396at2"/>
<dbReference type="AlphaFoldDB" id="A0A5S4H7M4"/>
<name>A0A5S4H7M4_9ACTN</name>
<feature type="region of interest" description="Disordered" evidence="1">
    <location>
        <begin position="1"/>
        <end position="29"/>
    </location>
</feature>
<gene>
    <name evidence="2" type="ORF">ETD96_07825</name>
</gene>
<evidence type="ECO:0000313" key="2">
    <source>
        <dbReference type="EMBL" id="TMR40986.1"/>
    </source>
</evidence>